<name>A0A7R7ZMK1_ASPCH</name>
<dbReference type="GeneID" id="66981063"/>
<dbReference type="KEGG" id="ache:ACHE_30691S"/>
<evidence type="ECO:0000256" key="1">
    <source>
        <dbReference type="SAM" id="MobiDB-lite"/>
    </source>
</evidence>
<proteinExistence type="predicted"/>
<accession>A0A7R7ZMK1</accession>
<evidence type="ECO:0000313" key="2">
    <source>
        <dbReference type="EMBL" id="BCR86704.1"/>
    </source>
</evidence>
<reference evidence="2" key="2">
    <citation type="submission" date="2021-02" db="EMBL/GenBank/DDBJ databases">
        <title>Aspergillus chevalieri M1 genome sequence.</title>
        <authorList>
            <person name="Kadooka C."/>
            <person name="Mori K."/>
            <person name="Futagami T."/>
        </authorList>
    </citation>
    <scope>NUCLEOTIDE SEQUENCE</scope>
    <source>
        <strain evidence="2">M1</strain>
    </source>
</reference>
<dbReference type="AlphaFoldDB" id="A0A7R7ZMK1"/>
<sequence length="55" mass="6155">MATAGYTEVDVDVYDAIEKLQQHKEHAIMNMPSVHSFKGYSQQPQDHPDGIPVSL</sequence>
<organism evidence="2 3">
    <name type="scientific">Aspergillus chevalieri</name>
    <name type="common">Eurotium chevalieri</name>
    <dbReference type="NCBI Taxonomy" id="182096"/>
    <lineage>
        <taxon>Eukaryota</taxon>
        <taxon>Fungi</taxon>
        <taxon>Dikarya</taxon>
        <taxon>Ascomycota</taxon>
        <taxon>Pezizomycotina</taxon>
        <taxon>Eurotiomycetes</taxon>
        <taxon>Eurotiomycetidae</taxon>
        <taxon>Eurotiales</taxon>
        <taxon>Aspergillaceae</taxon>
        <taxon>Aspergillus</taxon>
        <taxon>Aspergillus subgen. Aspergillus</taxon>
    </lineage>
</organism>
<dbReference type="Proteomes" id="UP000637239">
    <property type="component" value="Chromosome 3"/>
</dbReference>
<feature type="region of interest" description="Disordered" evidence="1">
    <location>
        <begin position="36"/>
        <end position="55"/>
    </location>
</feature>
<reference evidence="2" key="1">
    <citation type="submission" date="2021-01" db="EMBL/GenBank/DDBJ databases">
        <authorList>
            <consortium name="Aspergillus chevalieri M1 genome sequencing consortium"/>
            <person name="Kazuki M."/>
            <person name="Futagami T."/>
        </authorList>
    </citation>
    <scope>NUCLEOTIDE SEQUENCE</scope>
    <source>
        <strain evidence="2">M1</strain>
    </source>
</reference>
<protein>
    <submittedName>
        <fullName evidence="2">Uncharacterized protein</fullName>
    </submittedName>
</protein>
<dbReference type="RefSeq" id="XP_043135226.1">
    <property type="nucleotide sequence ID" value="XM_043277337.1"/>
</dbReference>
<dbReference type="EMBL" id="AP024418">
    <property type="protein sequence ID" value="BCR86704.1"/>
    <property type="molecule type" value="Genomic_DNA"/>
</dbReference>
<keyword evidence="3" id="KW-1185">Reference proteome</keyword>
<evidence type="ECO:0000313" key="3">
    <source>
        <dbReference type="Proteomes" id="UP000637239"/>
    </source>
</evidence>
<gene>
    <name evidence="2" type="ORF">ACHE_30691S</name>
</gene>